<evidence type="ECO:0000259" key="2">
    <source>
        <dbReference type="PROSITE" id="PS51094"/>
    </source>
</evidence>
<dbReference type="PROSITE" id="PS51372">
    <property type="entry name" value="PRD_2"/>
    <property type="match status" value="1"/>
</dbReference>
<dbReference type="Pfam" id="PF00874">
    <property type="entry name" value="PRD"/>
    <property type="match status" value="1"/>
</dbReference>
<accession>A0A5P1X4X2</accession>
<dbReference type="InterPro" id="IPR036634">
    <property type="entry name" value="PRD_sf"/>
</dbReference>
<proteinExistence type="predicted"/>
<dbReference type="RefSeq" id="WP_150204085.1">
    <property type="nucleotide sequence ID" value="NZ_CP043939.1"/>
</dbReference>
<evidence type="ECO:0000256" key="1">
    <source>
        <dbReference type="ARBA" id="ARBA00022737"/>
    </source>
</evidence>
<feature type="domain" description="PRD" evidence="3">
    <location>
        <begin position="287"/>
        <end position="393"/>
    </location>
</feature>
<dbReference type="SUPFAM" id="SSF63520">
    <property type="entry name" value="PTS-regulatory domain, PRD"/>
    <property type="match status" value="1"/>
</dbReference>
<dbReference type="Proteomes" id="UP000325295">
    <property type="component" value="Chromosome"/>
</dbReference>
<protein>
    <submittedName>
        <fullName evidence="4">PRD domain-containing protein</fullName>
    </submittedName>
</protein>
<dbReference type="EMBL" id="CP043939">
    <property type="protein sequence ID" value="QER67541.1"/>
    <property type="molecule type" value="Genomic_DNA"/>
</dbReference>
<dbReference type="Pfam" id="PF00359">
    <property type="entry name" value="PTS_EIIA_2"/>
    <property type="match status" value="1"/>
</dbReference>
<dbReference type="SUPFAM" id="SSF55804">
    <property type="entry name" value="Phoshotransferase/anion transport protein"/>
    <property type="match status" value="1"/>
</dbReference>
<evidence type="ECO:0000313" key="4">
    <source>
        <dbReference type="EMBL" id="QER67541.1"/>
    </source>
</evidence>
<dbReference type="InterPro" id="IPR050661">
    <property type="entry name" value="BglG_antiterminators"/>
</dbReference>
<dbReference type="AlphaFoldDB" id="A0A5P1X4X2"/>
<evidence type="ECO:0000259" key="3">
    <source>
        <dbReference type="PROSITE" id="PS51372"/>
    </source>
</evidence>
<dbReference type="InterPro" id="IPR011608">
    <property type="entry name" value="PRD"/>
</dbReference>
<name>A0A5P1X4X2_9LACO</name>
<dbReference type="InterPro" id="IPR016152">
    <property type="entry name" value="PTrfase/Anion_transptr"/>
</dbReference>
<sequence>MINISQKKRINLLATYLVSHEYANLHDIANEFSISKRSVFYWIKDLNNQLDELEIDPVQRLTQSKYYLTPLSKEDLNQYDDLDNDNFSIEYSDKTTRRDIIIWKLIQGEHEITLSKMAEFFNVSKNTIINDFQNVKSYLGMYSLSVDNVKYGKKINGAEINKRAWVYEIITTKQNQIILNELNGADYRYLVEQLTNLQTISKVIFSDNSFEALAKFLSWNLNRIRLNTDCEVEQVPNDFHSLDSVLSDWLIKLIQQYKNTVSDNEINYFKNIIYSAQTTNIPEWQATSSLPVERLVPEIISRFSRISGTSISSEQLQIGLTAHLLSTYQRLILGIPYKSPNLEEIKNDYADLMNLTSFAIQPFEAYAHQQLPEDELALITTYFGGQTSYLKNTKSFTTNIDVILICSSGVGPSNFLKQTLKRKYTQIKFSKVLSIKEFQQLRGIVNTKLIISTVELEDEPLVKTVIVHSIPTEKDFALIDNALHQVGLTAMHDANALAVDVMDIIGNEMKIENPKTLNQKLVDYFNRQVNPGAISQSKNYHFIPSIKELLLPLNVAITNQSLNWEAAIQTAFVPLLDNHSINESYITEIISKLQTDEHVLIAKEGILLAHSEPSSKVYKLGMSLLKLSKPTDLKGHQINVIICLAPKEEKQHLRALSGLLEILQNEQKYQCLMKADSESEIASLIESLKN</sequence>
<dbReference type="PANTHER" id="PTHR30185">
    <property type="entry name" value="CRYPTIC BETA-GLUCOSIDE BGL OPERON ANTITERMINATOR"/>
    <property type="match status" value="1"/>
</dbReference>
<evidence type="ECO:0000313" key="5">
    <source>
        <dbReference type="Proteomes" id="UP000325295"/>
    </source>
</evidence>
<feature type="domain" description="PTS EIIA type-2" evidence="2">
    <location>
        <begin position="548"/>
        <end position="688"/>
    </location>
</feature>
<dbReference type="PANTHER" id="PTHR30185:SF9">
    <property type="entry name" value="MANNITOL-SPECIFIC PHOSPHOTRANSFERASE ENZYME IIA COMPONENT"/>
    <property type="match status" value="1"/>
</dbReference>
<reference evidence="4 5" key="1">
    <citation type="submission" date="2019-09" db="EMBL/GenBank/DDBJ databases">
        <title>Complete Genome Sequence of Lactobacillus nenjiangensis SH-Y15, isolated from sauerkraut.</title>
        <authorList>
            <person name="Yang H."/>
        </authorList>
    </citation>
    <scope>NUCLEOTIDE SEQUENCE [LARGE SCALE GENOMIC DNA]</scope>
    <source>
        <strain evidence="4 5">SH-Y15</strain>
    </source>
</reference>
<dbReference type="CDD" id="cd05568">
    <property type="entry name" value="PTS_IIB_bgl_like"/>
    <property type="match status" value="1"/>
</dbReference>
<dbReference type="PROSITE" id="PS51094">
    <property type="entry name" value="PTS_EIIA_TYPE_2"/>
    <property type="match status" value="1"/>
</dbReference>
<keyword evidence="5" id="KW-1185">Reference proteome</keyword>
<dbReference type="KEGG" id="lnn:F0161_06520"/>
<dbReference type="OrthoDB" id="369398at2"/>
<keyword evidence="1" id="KW-0677">Repeat</keyword>
<dbReference type="Gene3D" id="1.10.1790.10">
    <property type="entry name" value="PRD domain"/>
    <property type="match status" value="1"/>
</dbReference>
<dbReference type="GO" id="GO:0006355">
    <property type="term" value="P:regulation of DNA-templated transcription"/>
    <property type="evidence" value="ECO:0007669"/>
    <property type="project" value="InterPro"/>
</dbReference>
<organism evidence="4 5">
    <name type="scientific">Paucilactobacillus nenjiangensis</name>
    <dbReference type="NCBI Taxonomy" id="1296540"/>
    <lineage>
        <taxon>Bacteria</taxon>
        <taxon>Bacillati</taxon>
        <taxon>Bacillota</taxon>
        <taxon>Bacilli</taxon>
        <taxon>Lactobacillales</taxon>
        <taxon>Lactobacillaceae</taxon>
        <taxon>Paucilactobacillus</taxon>
    </lineage>
</organism>
<gene>
    <name evidence="4" type="ORF">F0161_06520</name>
</gene>
<dbReference type="Gene3D" id="3.40.930.10">
    <property type="entry name" value="Mannitol-specific EII, Chain A"/>
    <property type="match status" value="1"/>
</dbReference>
<dbReference type="InterPro" id="IPR002178">
    <property type="entry name" value="PTS_EIIA_type-2_dom"/>
</dbReference>